<protein>
    <recommendedName>
        <fullName evidence="2">guanylate cyclase</fullName>
        <ecNumber evidence="2">4.6.1.2</ecNumber>
    </recommendedName>
</protein>
<keyword evidence="5" id="KW-0547">Nucleotide-binding</keyword>
<keyword evidence="9" id="KW-0675">Receptor</keyword>
<keyword evidence="10" id="KW-0325">Glycoprotein</keyword>
<dbReference type="InterPro" id="IPR001170">
    <property type="entry name" value="ANPR/GUC"/>
</dbReference>
<evidence type="ECO:0000313" key="16">
    <source>
        <dbReference type="EMBL" id="GFN91946.1"/>
    </source>
</evidence>
<dbReference type="EC" id="4.6.1.2" evidence="2"/>
<accession>A0AAV3ZBT6</accession>
<dbReference type="PROSITE" id="PS50011">
    <property type="entry name" value="PROTEIN_KINASE_DOM"/>
    <property type="match status" value="1"/>
</dbReference>
<dbReference type="GO" id="GO:0005525">
    <property type="term" value="F:GTP binding"/>
    <property type="evidence" value="ECO:0007669"/>
    <property type="project" value="UniProtKB-KW"/>
</dbReference>
<evidence type="ECO:0000256" key="10">
    <source>
        <dbReference type="ARBA" id="ARBA00023180"/>
    </source>
</evidence>
<dbReference type="GO" id="GO:0004383">
    <property type="term" value="F:guanylate cyclase activity"/>
    <property type="evidence" value="ECO:0007669"/>
    <property type="project" value="UniProtKB-EC"/>
</dbReference>
<keyword evidence="11" id="KW-0456">Lyase</keyword>
<dbReference type="Gene3D" id="1.10.510.10">
    <property type="entry name" value="Transferase(Phosphotransferase) domain 1"/>
    <property type="match status" value="1"/>
</dbReference>
<keyword evidence="6 13" id="KW-1133">Transmembrane helix</keyword>
<organism evidence="16 17">
    <name type="scientific">Plakobranchus ocellatus</name>
    <dbReference type="NCBI Taxonomy" id="259542"/>
    <lineage>
        <taxon>Eukaryota</taxon>
        <taxon>Metazoa</taxon>
        <taxon>Spiralia</taxon>
        <taxon>Lophotrochozoa</taxon>
        <taxon>Mollusca</taxon>
        <taxon>Gastropoda</taxon>
        <taxon>Heterobranchia</taxon>
        <taxon>Euthyneura</taxon>
        <taxon>Panpulmonata</taxon>
        <taxon>Sacoglossa</taxon>
        <taxon>Placobranchoidea</taxon>
        <taxon>Plakobranchidae</taxon>
        <taxon>Plakobranchus</taxon>
    </lineage>
</organism>
<keyword evidence="17" id="KW-1185">Reference proteome</keyword>
<dbReference type="InterPro" id="IPR011009">
    <property type="entry name" value="Kinase-like_dom_sf"/>
</dbReference>
<evidence type="ECO:0000256" key="14">
    <source>
        <dbReference type="SAM" id="SignalP"/>
    </source>
</evidence>
<keyword evidence="12" id="KW-0141">cGMP biosynthesis</keyword>
<dbReference type="SUPFAM" id="SSF53822">
    <property type="entry name" value="Periplasmic binding protein-like I"/>
    <property type="match status" value="1"/>
</dbReference>
<dbReference type="Proteomes" id="UP000735302">
    <property type="component" value="Unassembled WGS sequence"/>
</dbReference>
<evidence type="ECO:0000256" key="4">
    <source>
        <dbReference type="ARBA" id="ARBA00022729"/>
    </source>
</evidence>
<dbReference type="InterPro" id="IPR001245">
    <property type="entry name" value="Ser-Thr/Tyr_kinase_cat_dom"/>
</dbReference>
<feature type="signal peptide" evidence="14">
    <location>
        <begin position="1"/>
        <end position="15"/>
    </location>
</feature>
<dbReference type="SUPFAM" id="SSF56112">
    <property type="entry name" value="Protein kinase-like (PK-like)"/>
    <property type="match status" value="1"/>
</dbReference>
<evidence type="ECO:0000256" key="12">
    <source>
        <dbReference type="ARBA" id="ARBA00023293"/>
    </source>
</evidence>
<evidence type="ECO:0000313" key="17">
    <source>
        <dbReference type="Proteomes" id="UP000735302"/>
    </source>
</evidence>
<evidence type="ECO:0000256" key="7">
    <source>
        <dbReference type="ARBA" id="ARBA00023134"/>
    </source>
</evidence>
<dbReference type="InterPro" id="IPR028082">
    <property type="entry name" value="Peripla_BP_I"/>
</dbReference>
<feature type="domain" description="Protein kinase" evidence="15">
    <location>
        <begin position="515"/>
        <end position="791"/>
    </location>
</feature>
<dbReference type="GO" id="GO:0001653">
    <property type="term" value="F:peptide receptor activity"/>
    <property type="evidence" value="ECO:0007669"/>
    <property type="project" value="TreeGrafter"/>
</dbReference>
<dbReference type="Pfam" id="PF07714">
    <property type="entry name" value="PK_Tyr_Ser-Thr"/>
    <property type="match status" value="1"/>
</dbReference>
<dbReference type="InterPro" id="IPR000719">
    <property type="entry name" value="Prot_kinase_dom"/>
</dbReference>
<keyword evidence="4 14" id="KW-0732">Signal</keyword>
<reference evidence="16 17" key="1">
    <citation type="journal article" date="2021" name="Elife">
        <title>Chloroplast acquisition without the gene transfer in kleptoplastic sea slugs, Plakobranchus ocellatus.</title>
        <authorList>
            <person name="Maeda T."/>
            <person name="Takahashi S."/>
            <person name="Yoshida T."/>
            <person name="Shimamura S."/>
            <person name="Takaki Y."/>
            <person name="Nagai Y."/>
            <person name="Toyoda A."/>
            <person name="Suzuki Y."/>
            <person name="Arimoto A."/>
            <person name="Ishii H."/>
            <person name="Satoh N."/>
            <person name="Nishiyama T."/>
            <person name="Hasebe M."/>
            <person name="Maruyama T."/>
            <person name="Minagawa J."/>
            <person name="Obokata J."/>
            <person name="Shigenobu S."/>
        </authorList>
    </citation>
    <scope>NUCLEOTIDE SEQUENCE [LARGE SCALE GENOMIC DNA]</scope>
</reference>
<dbReference type="Gene3D" id="3.40.50.2300">
    <property type="match status" value="2"/>
</dbReference>
<dbReference type="PANTHER" id="PTHR11920">
    <property type="entry name" value="GUANYLYL CYCLASE"/>
    <property type="match status" value="1"/>
</dbReference>
<dbReference type="GO" id="GO:0004016">
    <property type="term" value="F:adenylate cyclase activity"/>
    <property type="evidence" value="ECO:0007669"/>
    <property type="project" value="TreeGrafter"/>
</dbReference>
<evidence type="ECO:0000256" key="11">
    <source>
        <dbReference type="ARBA" id="ARBA00023239"/>
    </source>
</evidence>
<dbReference type="GO" id="GO:0007168">
    <property type="term" value="P:receptor guanylyl cyclase signaling pathway"/>
    <property type="evidence" value="ECO:0007669"/>
    <property type="project" value="TreeGrafter"/>
</dbReference>
<dbReference type="AlphaFoldDB" id="A0AAV3ZBT6"/>
<evidence type="ECO:0000256" key="9">
    <source>
        <dbReference type="ARBA" id="ARBA00023170"/>
    </source>
</evidence>
<keyword evidence="7" id="KW-0342">GTP-binding</keyword>
<evidence type="ECO:0000259" key="15">
    <source>
        <dbReference type="PROSITE" id="PS50011"/>
    </source>
</evidence>
<dbReference type="PANTHER" id="PTHR11920:SF501">
    <property type="entry name" value="GUANYLATE CYCLASE 32E"/>
    <property type="match status" value="1"/>
</dbReference>
<dbReference type="InterPro" id="IPR050401">
    <property type="entry name" value="Cyclic_nucleotide_synthase"/>
</dbReference>
<name>A0AAV3ZBT6_9GAST</name>
<dbReference type="GO" id="GO:0004672">
    <property type="term" value="F:protein kinase activity"/>
    <property type="evidence" value="ECO:0007669"/>
    <property type="project" value="InterPro"/>
</dbReference>
<comment type="caution">
    <text evidence="16">The sequence shown here is derived from an EMBL/GenBank/DDBJ whole genome shotgun (WGS) entry which is preliminary data.</text>
</comment>
<evidence type="ECO:0000256" key="5">
    <source>
        <dbReference type="ARBA" id="ARBA00022741"/>
    </source>
</evidence>
<evidence type="ECO:0000256" key="3">
    <source>
        <dbReference type="ARBA" id="ARBA00022692"/>
    </source>
</evidence>
<evidence type="ECO:0000256" key="6">
    <source>
        <dbReference type="ARBA" id="ARBA00022989"/>
    </source>
</evidence>
<comment type="subcellular location">
    <subcellularLocation>
        <location evidence="1">Membrane</location>
        <topology evidence="1">Single-pass type I membrane protein</topology>
    </subcellularLocation>
</comment>
<evidence type="ECO:0000256" key="8">
    <source>
        <dbReference type="ARBA" id="ARBA00023136"/>
    </source>
</evidence>
<dbReference type="Pfam" id="PF01094">
    <property type="entry name" value="ANF_receptor"/>
    <property type="match status" value="1"/>
</dbReference>
<feature type="chain" id="PRO_5043977316" description="guanylate cyclase" evidence="14">
    <location>
        <begin position="16"/>
        <end position="791"/>
    </location>
</feature>
<dbReference type="GO" id="GO:0005524">
    <property type="term" value="F:ATP binding"/>
    <property type="evidence" value="ECO:0007669"/>
    <property type="project" value="InterPro"/>
</dbReference>
<dbReference type="GO" id="GO:0005886">
    <property type="term" value="C:plasma membrane"/>
    <property type="evidence" value="ECO:0007669"/>
    <property type="project" value="TreeGrafter"/>
</dbReference>
<sequence length="791" mass="89101">MFLLTLALLTYNVMGDGPINVTVAVMEDNVETTLRFGWNRTMAAVNMAEEKVKEMYRGRIEFNFIYHETSCSSVGASAIFADLQCQYGLSAIFGPGCSTPLYSIASLAMAWNIPVVNPIAEGLTNKTIYPLVTALSPYSPASFVGALTAFLVQYGYYNVVMIVDVYPEYDTPKTMQEALVQSLSVYSHTQTLARAQTAKLVQRSRKNPDFRWRIYNINSADIIREDVEKLVDQASKYARVFLLFTRVPATRAVMLESRRQGLATSGDFVYIIIHKLAWGPDDIATWEYGGANDEENRAYLESLGQAFFPYIERWPEIRRGNNFIEELIRRSREDYGYDYGNQLPPMFVSGYYDAVMLYAQVLNETLSAGGSPTDGFMITECFLNRTFQGILKEVKINEDGVRLNDVTFGYYDLKTADWKRASIWHYRTGSFDVIDRPGFVFRYNDNVPPPNEPECGYQGKKCKPSDNRRNMLTLVLGLLAGLLLSAALVGALLYRVWKKQIRHDLWWWKIEASELLLVNSELQSVFGSTIKASTTSSVYSPSFIGSRRNDSLTDQEDWSLANSDIVCDESCAIWKGQRVRVNKLTLKQLTPSQPFLSEFASIREVTHANIVRVLGACLESSLTAVITEICSKGSLEDLLGNTNVTLDDQFKLSLCTDIINGLYYLHESPVRCHGRLSSQVCLIDNRFTVKLADYGLPTLYGAIIEDKTTQEYKNACLWKAPELLRCEIAQTGSREADIYSYAIVMDEVFTREAPFFQECDLLTVDVSVVEPFSGLVVLLSNLSAKGLDLNF</sequence>
<dbReference type="PRINTS" id="PR00255">
    <property type="entry name" value="NATPEPTIDER"/>
</dbReference>
<keyword evidence="8 13" id="KW-0472">Membrane</keyword>
<gene>
    <name evidence="16" type="ORF">PoB_001845200</name>
</gene>
<evidence type="ECO:0000256" key="1">
    <source>
        <dbReference type="ARBA" id="ARBA00004479"/>
    </source>
</evidence>
<evidence type="ECO:0000256" key="13">
    <source>
        <dbReference type="SAM" id="Phobius"/>
    </source>
</evidence>
<proteinExistence type="predicted"/>
<evidence type="ECO:0000256" key="2">
    <source>
        <dbReference type="ARBA" id="ARBA00012202"/>
    </source>
</evidence>
<dbReference type="EMBL" id="BLXT01002201">
    <property type="protein sequence ID" value="GFN91946.1"/>
    <property type="molecule type" value="Genomic_DNA"/>
</dbReference>
<keyword evidence="3 13" id="KW-0812">Transmembrane</keyword>
<feature type="transmembrane region" description="Helical" evidence="13">
    <location>
        <begin position="471"/>
        <end position="494"/>
    </location>
</feature>
<dbReference type="InterPro" id="IPR001828">
    <property type="entry name" value="ANF_lig-bd_rcpt"/>
</dbReference>
<dbReference type="CDD" id="cd06352">
    <property type="entry name" value="PBP1_NPR_GC-like"/>
    <property type="match status" value="1"/>
</dbReference>